<protein>
    <submittedName>
        <fullName evidence="3">Uncharacterized protein</fullName>
    </submittedName>
</protein>
<name>A0A0A1TFU3_9HYPO</name>
<proteinExistence type="predicted"/>
<feature type="compositionally biased region" description="Polar residues" evidence="1">
    <location>
        <begin position="146"/>
        <end position="159"/>
    </location>
</feature>
<feature type="chain" id="PRO_5001990211" evidence="2">
    <location>
        <begin position="17"/>
        <end position="323"/>
    </location>
</feature>
<evidence type="ECO:0000256" key="2">
    <source>
        <dbReference type="SAM" id="SignalP"/>
    </source>
</evidence>
<keyword evidence="4" id="KW-1185">Reference proteome</keyword>
<evidence type="ECO:0000313" key="4">
    <source>
        <dbReference type="Proteomes" id="UP000039046"/>
    </source>
</evidence>
<gene>
    <name evidence="3" type="ORF">VHEMI04243</name>
</gene>
<sequence length="323" mass="33752">MKHTITLLAFGALVVATDHTVTVTETVTACAQSCFSAVTMCNPTSAVSSESPAQTSAHSISSYTAISSESPEATSSCDAYSCKAPSYSDKTATETKHHPKTTTYTVSHTIKPTVSTASETISYESGALPTGTSSSEVHSPCGPSTKHPTYTFPNGSHPTSEPWYSGKPTGSMILTTSSSVSHPNATSSNSFSIVITTDKVSPTRLSSDSQQPSSSTDDDDAPESTSTTDDDSPTETEPPSSTTTDDDSPEETESALPVSTGGDDATSTWRTSTLPKSSKTIISVSAAPTTMQTSHRESSTSSTDGPPEYSDPPSYSYKGRRRM</sequence>
<evidence type="ECO:0000256" key="1">
    <source>
        <dbReference type="SAM" id="MobiDB-lite"/>
    </source>
</evidence>
<feature type="compositionally biased region" description="Low complexity" evidence="1">
    <location>
        <begin position="206"/>
        <end position="215"/>
    </location>
</feature>
<feature type="compositionally biased region" description="Polar residues" evidence="1">
    <location>
        <begin position="265"/>
        <end position="304"/>
    </location>
</feature>
<evidence type="ECO:0000313" key="3">
    <source>
        <dbReference type="EMBL" id="CEJ86908.1"/>
    </source>
</evidence>
<feature type="signal peptide" evidence="2">
    <location>
        <begin position="1"/>
        <end position="16"/>
    </location>
</feature>
<reference evidence="3 4" key="1">
    <citation type="journal article" date="2015" name="Genome Announc.">
        <title>Draft Genome Sequence and Gene Annotation of the Entomopathogenic Fungus Verticillium hemipterigenum.</title>
        <authorList>
            <person name="Horn F."/>
            <person name="Habel A."/>
            <person name="Scharf D.H."/>
            <person name="Dworschak J."/>
            <person name="Brakhage A.A."/>
            <person name="Guthke R."/>
            <person name="Hertweck C."/>
            <person name="Linde J."/>
        </authorList>
    </citation>
    <scope>NUCLEOTIDE SEQUENCE [LARGE SCALE GENOMIC DNA]</scope>
</reference>
<feature type="compositionally biased region" description="Low complexity" evidence="1">
    <location>
        <begin position="306"/>
        <end position="317"/>
    </location>
</feature>
<feature type="region of interest" description="Disordered" evidence="1">
    <location>
        <begin position="124"/>
        <end position="167"/>
    </location>
</feature>
<accession>A0A0A1TFU3</accession>
<dbReference type="EMBL" id="CDHN01000002">
    <property type="protein sequence ID" value="CEJ86908.1"/>
    <property type="molecule type" value="Genomic_DNA"/>
</dbReference>
<feature type="compositionally biased region" description="Acidic residues" evidence="1">
    <location>
        <begin position="216"/>
        <end position="234"/>
    </location>
</feature>
<feature type="region of interest" description="Disordered" evidence="1">
    <location>
        <begin position="201"/>
        <end position="323"/>
    </location>
</feature>
<feature type="compositionally biased region" description="Acidic residues" evidence="1">
    <location>
        <begin position="244"/>
        <end position="253"/>
    </location>
</feature>
<organism evidence="3 4">
    <name type="scientific">[Torrubiella] hemipterigena</name>
    <dbReference type="NCBI Taxonomy" id="1531966"/>
    <lineage>
        <taxon>Eukaryota</taxon>
        <taxon>Fungi</taxon>
        <taxon>Dikarya</taxon>
        <taxon>Ascomycota</taxon>
        <taxon>Pezizomycotina</taxon>
        <taxon>Sordariomycetes</taxon>
        <taxon>Hypocreomycetidae</taxon>
        <taxon>Hypocreales</taxon>
        <taxon>Clavicipitaceae</taxon>
        <taxon>Clavicipitaceae incertae sedis</taxon>
        <taxon>'Torrubiella' clade</taxon>
    </lineage>
</organism>
<keyword evidence="2" id="KW-0732">Signal</keyword>
<dbReference type="AlphaFoldDB" id="A0A0A1TFU3"/>
<dbReference type="Proteomes" id="UP000039046">
    <property type="component" value="Unassembled WGS sequence"/>
</dbReference>
<dbReference type="HOGENOM" id="CLU_861029_0_0_1"/>